<sequence length="94" mass="9901">MLCAVPMLDFSQDGAVELDLSGLKCPLPALRTRKALRALAPGARLAVTATDPLAGIDIPNVVREEGAALEAQERNGPASRFLIRRGADRAPEPA</sequence>
<dbReference type="PANTHER" id="PTHR33279">
    <property type="entry name" value="SULFUR CARRIER PROTEIN YEDF-RELATED"/>
    <property type="match status" value="1"/>
</dbReference>
<dbReference type="CDD" id="cd00291">
    <property type="entry name" value="SirA_YedF_YeeD"/>
    <property type="match status" value="1"/>
</dbReference>
<reference evidence="3 4" key="1">
    <citation type="journal article" date="2016" name="Genome Announc.">
        <title>Complete Genome Sequence of Methylobacterium populi P-1M, Isolated from Pink-Pigmented Household Biofilm.</title>
        <authorList>
            <person name="Morohoshi T."/>
            <person name="Ikeda T."/>
        </authorList>
    </citation>
    <scope>NUCLEOTIDE SEQUENCE [LARGE SCALE GENOMIC DNA]</scope>
    <source>
        <strain evidence="3 4">P-1M</strain>
    </source>
</reference>
<dbReference type="Proteomes" id="UP000218288">
    <property type="component" value="Chromosome"/>
</dbReference>
<dbReference type="PANTHER" id="PTHR33279:SF6">
    <property type="entry name" value="SULFUR CARRIER PROTEIN YEDF-RELATED"/>
    <property type="match status" value="1"/>
</dbReference>
<dbReference type="Pfam" id="PF01206">
    <property type="entry name" value="TusA"/>
    <property type="match status" value="1"/>
</dbReference>
<dbReference type="Gene3D" id="3.30.110.40">
    <property type="entry name" value="TusA-like domain"/>
    <property type="match status" value="1"/>
</dbReference>
<comment type="similarity">
    <text evidence="1">Belongs to the sulfur carrier protein TusA family.</text>
</comment>
<evidence type="ECO:0000256" key="1">
    <source>
        <dbReference type="ARBA" id="ARBA00008984"/>
    </source>
</evidence>
<proteinExistence type="inferred from homology"/>
<organism evidence="3 4">
    <name type="scientific">Methylorubrum populi</name>
    <dbReference type="NCBI Taxonomy" id="223967"/>
    <lineage>
        <taxon>Bacteria</taxon>
        <taxon>Pseudomonadati</taxon>
        <taxon>Pseudomonadota</taxon>
        <taxon>Alphaproteobacteria</taxon>
        <taxon>Hyphomicrobiales</taxon>
        <taxon>Methylobacteriaceae</taxon>
        <taxon>Methylorubrum</taxon>
    </lineage>
</organism>
<dbReference type="InterPro" id="IPR001455">
    <property type="entry name" value="TusA-like"/>
</dbReference>
<gene>
    <name evidence="3" type="ORF">MPPM_0927</name>
</gene>
<evidence type="ECO:0000313" key="3">
    <source>
        <dbReference type="EMBL" id="BAU89532.1"/>
    </source>
</evidence>
<dbReference type="SUPFAM" id="SSF64307">
    <property type="entry name" value="SirA-like"/>
    <property type="match status" value="1"/>
</dbReference>
<name>A0A169QQC2_9HYPH</name>
<accession>A0A169QQC2</accession>
<dbReference type="InterPro" id="IPR036868">
    <property type="entry name" value="TusA-like_sf"/>
</dbReference>
<protein>
    <submittedName>
        <fullName evidence="3">SirA family protein</fullName>
    </submittedName>
</protein>
<dbReference type="PROSITE" id="PS01148">
    <property type="entry name" value="UPF0033"/>
    <property type="match status" value="1"/>
</dbReference>
<dbReference type="EMBL" id="AP014809">
    <property type="protein sequence ID" value="BAU89532.1"/>
    <property type="molecule type" value="Genomic_DNA"/>
</dbReference>
<evidence type="ECO:0000313" key="4">
    <source>
        <dbReference type="Proteomes" id="UP000218288"/>
    </source>
</evidence>
<evidence type="ECO:0000259" key="2">
    <source>
        <dbReference type="PROSITE" id="PS01148"/>
    </source>
</evidence>
<dbReference type="AlphaFoldDB" id="A0A169QQC2"/>
<feature type="domain" description="UPF0033" evidence="2">
    <location>
        <begin position="18"/>
        <end position="42"/>
    </location>
</feature>